<dbReference type="OrthoDB" id="4180634at2"/>
<dbReference type="GO" id="GO:0016887">
    <property type="term" value="F:ATP hydrolysis activity"/>
    <property type="evidence" value="ECO:0007669"/>
    <property type="project" value="InterPro"/>
</dbReference>
<keyword evidence="2" id="KW-0547">Nucleotide-binding</keyword>
<dbReference type="AlphaFoldDB" id="A0A371PQ82"/>
<dbReference type="GO" id="GO:0005524">
    <property type="term" value="F:ATP binding"/>
    <property type="evidence" value="ECO:0007669"/>
    <property type="project" value="UniProtKB-KW"/>
</dbReference>
<name>A0A371PQ82_STRIH</name>
<dbReference type="EMBL" id="QUAC01000484">
    <property type="protein sequence ID" value="REK84469.1"/>
    <property type="molecule type" value="Genomic_DNA"/>
</dbReference>
<dbReference type="Gene3D" id="3.40.50.300">
    <property type="entry name" value="P-loop containing nucleotide triphosphate hydrolases"/>
    <property type="match status" value="1"/>
</dbReference>
<sequence>MVTAERKGRLPGERDDHFMRLPGAQIVSTRALLTARENIRAAIEAKAMICIYGQAGNGKSFAVNASLRELAPALTRRIQFRARPSTRDLRHELFHALGLPGRPPSHAIEFDRMLRGALEEPRVLVCDEAQWLSKLCFEYLRYLWDDTASDLTIVFTGGNGCFEMLQSEPMLESRVYAWQEIGGMPLDEVLTVIPAFHPVWAEADPGLIAVCDQEAAHGNFRAWAKITHHLVTGLKETGRKRVDEELLRWAYSKLSARQAV</sequence>
<gene>
    <name evidence="2" type="ORF">DY245_43255</name>
</gene>
<dbReference type="InterPro" id="IPR052026">
    <property type="entry name" value="ExeA_AAA_ATPase_DNA-bind"/>
</dbReference>
<feature type="domain" description="ORC1/DEAH AAA+ ATPase" evidence="1">
    <location>
        <begin position="45"/>
        <end position="165"/>
    </location>
</feature>
<evidence type="ECO:0000313" key="3">
    <source>
        <dbReference type="Proteomes" id="UP000262477"/>
    </source>
</evidence>
<organism evidence="2 3">
    <name type="scientific">Streptomyces inhibens</name>
    <dbReference type="NCBI Taxonomy" id="2293571"/>
    <lineage>
        <taxon>Bacteria</taxon>
        <taxon>Bacillati</taxon>
        <taxon>Actinomycetota</taxon>
        <taxon>Actinomycetes</taxon>
        <taxon>Kitasatosporales</taxon>
        <taxon>Streptomycetaceae</taxon>
        <taxon>Streptomyces</taxon>
    </lineage>
</organism>
<keyword evidence="3" id="KW-1185">Reference proteome</keyword>
<comment type="caution">
    <text evidence="2">The sequence shown here is derived from an EMBL/GenBank/DDBJ whole genome shotgun (WGS) entry which is preliminary data.</text>
</comment>
<dbReference type="InterPro" id="IPR049945">
    <property type="entry name" value="AAA_22"/>
</dbReference>
<dbReference type="PANTHER" id="PTHR35894">
    <property type="entry name" value="GENERAL SECRETION PATHWAY PROTEIN A-RELATED"/>
    <property type="match status" value="1"/>
</dbReference>
<dbReference type="Proteomes" id="UP000262477">
    <property type="component" value="Unassembled WGS sequence"/>
</dbReference>
<accession>A0A371PQ82</accession>
<dbReference type="Pfam" id="PF13401">
    <property type="entry name" value="AAA_22"/>
    <property type="match status" value="1"/>
</dbReference>
<keyword evidence="2" id="KW-0067">ATP-binding</keyword>
<proteinExistence type="predicted"/>
<dbReference type="PANTHER" id="PTHR35894:SF5">
    <property type="entry name" value="MU-LIKE PROPHAGE FLUMU DNA TRANSPOSITION PROTEIN B"/>
    <property type="match status" value="1"/>
</dbReference>
<dbReference type="SUPFAM" id="SSF52540">
    <property type="entry name" value="P-loop containing nucleoside triphosphate hydrolases"/>
    <property type="match status" value="1"/>
</dbReference>
<reference evidence="2 3" key="1">
    <citation type="submission" date="2018-08" db="EMBL/GenBank/DDBJ databases">
        <title>Streptomyces NEAU-D10 sp. nov., a novel Actinomycete isolated from soil.</title>
        <authorList>
            <person name="Jin L."/>
        </authorList>
    </citation>
    <scope>NUCLEOTIDE SEQUENCE [LARGE SCALE GENOMIC DNA]</scope>
    <source>
        <strain evidence="2 3">NEAU-D10</strain>
    </source>
</reference>
<protein>
    <submittedName>
        <fullName evidence="2">ATP-binding protein</fullName>
    </submittedName>
</protein>
<dbReference type="InterPro" id="IPR027417">
    <property type="entry name" value="P-loop_NTPase"/>
</dbReference>
<evidence type="ECO:0000259" key="1">
    <source>
        <dbReference type="Pfam" id="PF13401"/>
    </source>
</evidence>
<evidence type="ECO:0000313" key="2">
    <source>
        <dbReference type="EMBL" id="REK84469.1"/>
    </source>
</evidence>